<keyword evidence="1" id="KW-0472">Membrane</keyword>
<sequence length="247" mass="29128">MNTLSTLITSNSDKPNCSHFKTIYSTILCVATFSSLLLCRYSPLVLWFIANAIIFSVYKLSSSRHLNHSDQQADPVHPILASLRSDRWYIYPSPHHESEPTEKEVTQVNTVIEQYKKATKEKTMDDTWKTIMMRNSSAVARKPFLKKSDTWERSQQRLQRADEVGMKRELKKSATYKLRREKASAYDQQVEEKASKGDTGWRTRDALVMAQDELFKRVENFIKKQHDHLRLQRQESEHRRFLERFRK</sequence>
<accession>A0AAD5ZYN1</accession>
<proteinExistence type="predicted"/>
<dbReference type="PANTHER" id="PTHR33098:SF53">
    <property type="entry name" value="OS05G0540900 PROTEIN"/>
    <property type="match status" value="1"/>
</dbReference>
<evidence type="ECO:0000256" key="1">
    <source>
        <dbReference type="SAM" id="Phobius"/>
    </source>
</evidence>
<keyword evidence="3" id="KW-1185">Reference proteome</keyword>
<keyword evidence="1" id="KW-1133">Transmembrane helix</keyword>
<evidence type="ECO:0000313" key="2">
    <source>
        <dbReference type="EMBL" id="KAJ3706491.1"/>
    </source>
</evidence>
<dbReference type="Proteomes" id="UP001210211">
    <property type="component" value="Unassembled WGS sequence"/>
</dbReference>
<protein>
    <submittedName>
        <fullName evidence="2">Uncharacterized protein</fullName>
    </submittedName>
</protein>
<dbReference type="Pfam" id="PF05553">
    <property type="entry name" value="DUF761"/>
    <property type="match status" value="1"/>
</dbReference>
<name>A0AAD5ZYN1_9POAL</name>
<dbReference type="AlphaFoldDB" id="A0AAD5ZYN1"/>
<reference evidence="2 3" key="1">
    <citation type="journal article" date="2022" name="Cell">
        <title>Repeat-based holocentromeres influence genome architecture and karyotype evolution.</title>
        <authorList>
            <person name="Hofstatter P.G."/>
            <person name="Thangavel G."/>
            <person name="Lux T."/>
            <person name="Neumann P."/>
            <person name="Vondrak T."/>
            <person name="Novak P."/>
            <person name="Zhang M."/>
            <person name="Costa L."/>
            <person name="Castellani M."/>
            <person name="Scott A."/>
            <person name="Toegelov H."/>
            <person name="Fuchs J."/>
            <person name="Mata-Sucre Y."/>
            <person name="Dias Y."/>
            <person name="Vanzela A.L.L."/>
            <person name="Huettel B."/>
            <person name="Almeida C.C.S."/>
            <person name="Simkova H."/>
            <person name="Souza G."/>
            <person name="Pedrosa-Harand A."/>
            <person name="Macas J."/>
            <person name="Mayer K.F.X."/>
            <person name="Houben A."/>
            <person name="Marques A."/>
        </authorList>
    </citation>
    <scope>NUCLEOTIDE SEQUENCE [LARGE SCALE GENOMIC DNA]</scope>
    <source>
        <strain evidence="2">RhyTen1mFocal</strain>
    </source>
</reference>
<dbReference type="InterPro" id="IPR008480">
    <property type="entry name" value="DUF761_pln"/>
</dbReference>
<gene>
    <name evidence="2" type="ORF">LUZ61_010196</name>
</gene>
<comment type="caution">
    <text evidence="2">The sequence shown here is derived from an EMBL/GenBank/DDBJ whole genome shotgun (WGS) entry which is preliminary data.</text>
</comment>
<dbReference type="PANTHER" id="PTHR33098">
    <property type="entry name" value="COTTON FIBER (DUF761)"/>
    <property type="match status" value="1"/>
</dbReference>
<keyword evidence="1" id="KW-0812">Transmembrane</keyword>
<organism evidence="2 3">
    <name type="scientific">Rhynchospora tenuis</name>
    <dbReference type="NCBI Taxonomy" id="198213"/>
    <lineage>
        <taxon>Eukaryota</taxon>
        <taxon>Viridiplantae</taxon>
        <taxon>Streptophyta</taxon>
        <taxon>Embryophyta</taxon>
        <taxon>Tracheophyta</taxon>
        <taxon>Spermatophyta</taxon>
        <taxon>Magnoliopsida</taxon>
        <taxon>Liliopsida</taxon>
        <taxon>Poales</taxon>
        <taxon>Cyperaceae</taxon>
        <taxon>Cyperoideae</taxon>
        <taxon>Rhynchosporeae</taxon>
        <taxon>Rhynchospora</taxon>
    </lineage>
</organism>
<evidence type="ECO:0000313" key="3">
    <source>
        <dbReference type="Proteomes" id="UP001210211"/>
    </source>
</evidence>
<feature type="transmembrane region" description="Helical" evidence="1">
    <location>
        <begin position="44"/>
        <end position="61"/>
    </location>
</feature>
<dbReference type="EMBL" id="JAMRDG010000001">
    <property type="protein sequence ID" value="KAJ3706491.1"/>
    <property type="molecule type" value="Genomic_DNA"/>
</dbReference>